<proteinExistence type="predicted"/>
<accession>A0A3P6ET07</accession>
<evidence type="ECO:0000313" key="1">
    <source>
        <dbReference type="EMBL" id="VDD42890.1"/>
    </source>
</evidence>
<sequence>MKIVRSCSSTSKNLWTEEENAARKFASASESKKEPQLLRK</sequence>
<gene>
    <name evidence="1" type="ORF">BOLC5T30437H</name>
</gene>
<name>A0A3P6ET07_BRAOL</name>
<reference evidence="1" key="1">
    <citation type="submission" date="2018-11" db="EMBL/GenBank/DDBJ databases">
        <authorList>
            <consortium name="Genoscope - CEA"/>
            <person name="William W."/>
        </authorList>
    </citation>
    <scope>NUCLEOTIDE SEQUENCE</scope>
</reference>
<dbReference type="EMBL" id="LR031877">
    <property type="protein sequence ID" value="VDD42890.1"/>
    <property type="molecule type" value="Genomic_DNA"/>
</dbReference>
<organism evidence="1">
    <name type="scientific">Brassica oleracea</name>
    <name type="common">Wild cabbage</name>
    <dbReference type="NCBI Taxonomy" id="3712"/>
    <lineage>
        <taxon>Eukaryota</taxon>
        <taxon>Viridiplantae</taxon>
        <taxon>Streptophyta</taxon>
        <taxon>Embryophyta</taxon>
        <taxon>Tracheophyta</taxon>
        <taxon>Spermatophyta</taxon>
        <taxon>Magnoliopsida</taxon>
        <taxon>eudicotyledons</taxon>
        <taxon>Gunneridae</taxon>
        <taxon>Pentapetalae</taxon>
        <taxon>rosids</taxon>
        <taxon>malvids</taxon>
        <taxon>Brassicales</taxon>
        <taxon>Brassicaceae</taxon>
        <taxon>Brassiceae</taxon>
        <taxon>Brassica</taxon>
    </lineage>
</organism>
<protein>
    <submittedName>
        <fullName evidence="1">Uncharacterized protein</fullName>
    </submittedName>
</protein>
<dbReference type="AlphaFoldDB" id="A0A3P6ET07"/>